<comment type="function">
    <text evidence="6">Catalyzes the transfer of a ribosyl phosphate group from 5-phosphoribose 1-diphosphate to orotate, leading to the formation of orotidine monophosphate (OMP).</text>
</comment>
<evidence type="ECO:0000256" key="2">
    <source>
        <dbReference type="ARBA" id="ARBA00011971"/>
    </source>
</evidence>
<dbReference type="CDD" id="cd06223">
    <property type="entry name" value="PRTases_typeI"/>
    <property type="match status" value="1"/>
</dbReference>
<dbReference type="Pfam" id="PF00156">
    <property type="entry name" value="Pribosyltran"/>
    <property type="match status" value="1"/>
</dbReference>
<feature type="binding site" evidence="6">
    <location>
        <position position="153"/>
    </location>
    <ligand>
        <name>orotate</name>
        <dbReference type="ChEBI" id="CHEBI:30839"/>
    </ligand>
</feature>
<protein>
    <recommendedName>
        <fullName evidence="2 6">Orotate phosphoribosyltransferase</fullName>
        <shortName evidence="6">OPRT</shortName>
        <shortName evidence="6">OPRTase</shortName>
        <ecNumber evidence="2 6">2.4.2.10</ecNumber>
    </recommendedName>
</protein>
<accession>A0A0G0VVH6</accession>
<dbReference type="InterPro" id="IPR000836">
    <property type="entry name" value="PRTase_dom"/>
</dbReference>
<feature type="binding site" evidence="6">
    <location>
        <position position="125"/>
    </location>
    <ligand>
        <name>orotate</name>
        <dbReference type="ChEBI" id="CHEBI:30839"/>
    </ligand>
</feature>
<dbReference type="Gene3D" id="3.40.50.2020">
    <property type="match status" value="1"/>
</dbReference>
<keyword evidence="6" id="KW-0460">Magnesium</keyword>
<dbReference type="InterPro" id="IPR029057">
    <property type="entry name" value="PRTase-like"/>
</dbReference>
<organism evidence="8 9">
    <name type="scientific">Candidatus Nomurabacteria bacterium GW2011_GWA2_41_25</name>
    <dbReference type="NCBI Taxonomy" id="1618736"/>
    <lineage>
        <taxon>Bacteria</taxon>
        <taxon>Candidatus Nomuraibacteriota</taxon>
    </lineage>
</organism>
<dbReference type="HAMAP" id="MF_01208">
    <property type="entry name" value="PyrE"/>
    <property type="match status" value="1"/>
</dbReference>
<dbReference type="GO" id="GO:0019856">
    <property type="term" value="P:pyrimidine nucleobase biosynthetic process"/>
    <property type="evidence" value="ECO:0007669"/>
    <property type="project" value="TreeGrafter"/>
</dbReference>
<feature type="binding site" description="in other chain" evidence="6">
    <location>
        <begin position="121"/>
        <end position="129"/>
    </location>
    <ligand>
        <name>5-phospho-alpha-D-ribose 1-diphosphate</name>
        <dbReference type="ChEBI" id="CHEBI:58017"/>
        <note>ligand shared between dimeric partners</note>
    </ligand>
</feature>
<comment type="similarity">
    <text evidence="6">Belongs to the purine/pyrimidine phosphoribosyltransferase family. PyrE subfamily.</text>
</comment>
<dbReference type="GO" id="GO:0044205">
    <property type="term" value="P:'de novo' UMP biosynthetic process"/>
    <property type="evidence" value="ECO:0007669"/>
    <property type="project" value="UniProtKB-UniRule"/>
</dbReference>
<comment type="caution">
    <text evidence="8">The sequence shown here is derived from an EMBL/GenBank/DDBJ whole genome shotgun (WGS) entry which is preliminary data.</text>
</comment>
<comment type="caution">
    <text evidence="6">Lacks conserved residue(s) required for the propagation of feature annotation.</text>
</comment>
<comment type="catalytic activity">
    <reaction evidence="6">
        <text>orotidine 5'-phosphate + diphosphate = orotate + 5-phospho-alpha-D-ribose 1-diphosphate</text>
        <dbReference type="Rhea" id="RHEA:10380"/>
        <dbReference type="ChEBI" id="CHEBI:30839"/>
        <dbReference type="ChEBI" id="CHEBI:33019"/>
        <dbReference type="ChEBI" id="CHEBI:57538"/>
        <dbReference type="ChEBI" id="CHEBI:58017"/>
        <dbReference type="EC" id="2.4.2.10"/>
    </reaction>
</comment>
<dbReference type="PATRIC" id="fig|1618736.3.peg.171"/>
<gene>
    <name evidence="6" type="primary">pyrE</name>
    <name evidence="8" type="ORF">UU58_C0003G0033</name>
</gene>
<dbReference type="EC" id="2.4.2.10" evidence="2 6"/>
<dbReference type="PANTHER" id="PTHR19278:SF9">
    <property type="entry name" value="URIDINE 5'-MONOPHOSPHATE SYNTHASE"/>
    <property type="match status" value="1"/>
</dbReference>
<dbReference type="AlphaFoldDB" id="A0A0G0VVH6"/>
<name>A0A0G0VVH6_9BACT</name>
<dbReference type="SUPFAM" id="SSF53271">
    <property type="entry name" value="PRTase-like"/>
    <property type="match status" value="1"/>
</dbReference>
<evidence type="ECO:0000256" key="6">
    <source>
        <dbReference type="HAMAP-Rule" id="MF_01208"/>
    </source>
</evidence>
<dbReference type="GO" id="GO:0000287">
    <property type="term" value="F:magnesium ion binding"/>
    <property type="evidence" value="ECO:0007669"/>
    <property type="project" value="UniProtKB-UniRule"/>
</dbReference>
<keyword evidence="4 6" id="KW-0808">Transferase</keyword>
<keyword evidence="3 6" id="KW-0328">Glycosyltransferase</keyword>
<dbReference type="InterPro" id="IPR023031">
    <property type="entry name" value="OPRT"/>
</dbReference>
<evidence type="ECO:0000313" key="8">
    <source>
        <dbReference type="EMBL" id="KKS04835.1"/>
    </source>
</evidence>
<comment type="cofactor">
    <cofactor evidence="6">
        <name>Mg(2+)</name>
        <dbReference type="ChEBI" id="CHEBI:18420"/>
    </cofactor>
</comment>
<evidence type="ECO:0000256" key="3">
    <source>
        <dbReference type="ARBA" id="ARBA00022676"/>
    </source>
</evidence>
<feature type="binding site" description="in other chain" evidence="6">
    <location>
        <position position="96"/>
    </location>
    <ligand>
        <name>5-phospho-alpha-D-ribose 1-diphosphate</name>
        <dbReference type="ChEBI" id="CHEBI:58017"/>
        <note>ligand shared between dimeric partners</note>
    </ligand>
</feature>
<evidence type="ECO:0000259" key="7">
    <source>
        <dbReference type="Pfam" id="PF00156"/>
    </source>
</evidence>
<evidence type="ECO:0000256" key="1">
    <source>
        <dbReference type="ARBA" id="ARBA00004889"/>
    </source>
</evidence>
<sequence length="217" mass="23802">MKEVLNILKSVGAIITNSHLVGTSGNHMPAYINKDALLPHTEYVSEVGKLFAQKFKNKNIEVVISPAVAGIPFSQWTAYHLSKISKKEVLSIFTEKTLENNQIFKRGYDIMVKDKRVLVVEDTTTTGGSVKKVINSVRKAGGKVIAAGVMINRDPKLVNSKSIGVPFFALGIFKIPSYKEKNCPLCKARVPINTKFGHGKKFLASSIGRAMTKGIKK</sequence>
<dbReference type="EMBL" id="LCBE01000003">
    <property type="protein sequence ID" value="KKS04835.1"/>
    <property type="molecule type" value="Genomic_DNA"/>
</dbReference>
<evidence type="ECO:0000256" key="5">
    <source>
        <dbReference type="ARBA" id="ARBA00022975"/>
    </source>
</evidence>
<dbReference type="PANTHER" id="PTHR19278">
    <property type="entry name" value="OROTATE PHOSPHORIBOSYLTRANSFERASE"/>
    <property type="match status" value="1"/>
</dbReference>
<dbReference type="Proteomes" id="UP000034236">
    <property type="component" value="Unassembled WGS sequence"/>
</dbReference>
<dbReference type="GO" id="GO:0004588">
    <property type="term" value="F:orotate phosphoribosyltransferase activity"/>
    <property type="evidence" value="ECO:0007669"/>
    <property type="project" value="UniProtKB-UniRule"/>
</dbReference>
<evidence type="ECO:0000313" key="9">
    <source>
        <dbReference type="Proteomes" id="UP000034236"/>
    </source>
</evidence>
<keyword evidence="5 6" id="KW-0665">Pyrimidine biosynthesis</keyword>
<comment type="pathway">
    <text evidence="1 6">Pyrimidine metabolism; UMP biosynthesis via de novo pathway; UMP from orotate: step 1/2.</text>
</comment>
<feature type="domain" description="Phosphoribosyltransferase" evidence="7">
    <location>
        <begin position="35"/>
        <end position="154"/>
    </location>
</feature>
<comment type="subunit">
    <text evidence="6">Homodimer.</text>
</comment>
<proteinExistence type="inferred from homology"/>
<evidence type="ECO:0000256" key="4">
    <source>
        <dbReference type="ARBA" id="ARBA00022679"/>
    </source>
</evidence>
<reference evidence="8 9" key="1">
    <citation type="journal article" date="2015" name="Nature">
        <title>rRNA introns, odd ribosomes, and small enigmatic genomes across a large radiation of phyla.</title>
        <authorList>
            <person name="Brown C.T."/>
            <person name="Hug L.A."/>
            <person name="Thomas B.C."/>
            <person name="Sharon I."/>
            <person name="Castelle C.J."/>
            <person name="Singh A."/>
            <person name="Wilkins M.J."/>
            <person name="Williams K.H."/>
            <person name="Banfield J.F."/>
        </authorList>
    </citation>
    <scope>NUCLEOTIDE SEQUENCE [LARGE SCALE GENOMIC DNA]</scope>
</reference>
<dbReference type="UniPathway" id="UPA00070">
    <property type="reaction ID" value="UER00119"/>
</dbReference>